<name>A0A5M6D024_9BACT</name>
<comment type="caution">
    <text evidence="2">The sequence shown here is derived from an EMBL/GenBank/DDBJ whole genome shotgun (WGS) entry which is preliminary data.</text>
</comment>
<reference evidence="2 3" key="1">
    <citation type="submission" date="2019-08" db="EMBL/GenBank/DDBJ databases">
        <authorList>
            <person name="Dhanesh K."/>
            <person name="Kumar G."/>
            <person name="Sasikala C."/>
            <person name="Venkata Ramana C."/>
        </authorList>
    </citation>
    <scope>NUCLEOTIDE SEQUENCE [LARGE SCALE GENOMIC DNA]</scope>
    <source>
        <strain evidence="2 3">JC645</strain>
    </source>
</reference>
<dbReference type="AlphaFoldDB" id="A0A5M6D024"/>
<accession>A0A5M6D024</accession>
<sequence>MSSKQRIRIGSGTFGRATAIAAGPKRSGLSIMEVLFAIAVLTIGLLGVASILPVATNNAANAIQIDRSIEEINNRVATDMANLESAFTEVIVANNSLQAFNASSLRFNQLSTQEFGNHLTQYENNLAAGAPAQPQMPDAFCIDPWFLSASNTLRNDLAAAPYDNRNNYDRTVFPCYDPRYQPIDVSPSAALSASMTLDWDTPRFTRIAIPFEGSTGVLSAASAQSTTRRSDDFSVVIPDDTTRGPGLFVQRGGNAAGSLAKNTVSSRYSSIVLMSRSAPGSNLFDGAVVTMRDRQVVTVPGGGAGLAHNLAPYTATDPSVVNGPPPADSELLYPGEQLGYVTLSDRPIVGGGGGEFVFRTSRYVKPELNDGDWLMLMRREYVRDPASGATPTIIPGALKFAWYQVSDVIVAPTLVTVGGVTSYQTQIAVRGRDWVFHPIQQQPFASSYAAPYYGNPTQPSWGNAPAFDYDVMPRTGNPAGYEHQDYGTLVVIVPKVVSVKRFQTQL</sequence>
<feature type="transmembrane region" description="Helical" evidence="1">
    <location>
        <begin position="34"/>
        <end position="55"/>
    </location>
</feature>
<keyword evidence="1" id="KW-0812">Transmembrane</keyword>
<dbReference type="Proteomes" id="UP000324479">
    <property type="component" value="Unassembled WGS sequence"/>
</dbReference>
<dbReference type="RefSeq" id="WP_150078257.1">
    <property type="nucleotide sequence ID" value="NZ_VWOX01000012.1"/>
</dbReference>
<evidence type="ECO:0000256" key="1">
    <source>
        <dbReference type="SAM" id="Phobius"/>
    </source>
</evidence>
<protein>
    <submittedName>
        <fullName evidence="2">Uncharacterized protein</fullName>
    </submittedName>
</protein>
<organism evidence="2 3">
    <name type="scientific">Roseiconus nitratireducens</name>
    <dbReference type="NCBI Taxonomy" id="2605748"/>
    <lineage>
        <taxon>Bacteria</taxon>
        <taxon>Pseudomonadati</taxon>
        <taxon>Planctomycetota</taxon>
        <taxon>Planctomycetia</taxon>
        <taxon>Pirellulales</taxon>
        <taxon>Pirellulaceae</taxon>
        <taxon>Roseiconus</taxon>
    </lineage>
</organism>
<evidence type="ECO:0000313" key="2">
    <source>
        <dbReference type="EMBL" id="KAA5540693.1"/>
    </source>
</evidence>
<evidence type="ECO:0000313" key="3">
    <source>
        <dbReference type="Proteomes" id="UP000324479"/>
    </source>
</evidence>
<keyword evidence="1" id="KW-0472">Membrane</keyword>
<keyword evidence="1" id="KW-1133">Transmembrane helix</keyword>
<gene>
    <name evidence="2" type="ORF">FYK55_20085</name>
</gene>
<keyword evidence="3" id="KW-1185">Reference proteome</keyword>
<dbReference type="EMBL" id="VWOX01000012">
    <property type="protein sequence ID" value="KAA5540693.1"/>
    <property type="molecule type" value="Genomic_DNA"/>
</dbReference>
<proteinExistence type="predicted"/>